<feature type="transmembrane region" description="Helical" evidence="7">
    <location>
        <begin position="12"/>
        <end position="28"/>
    </location>
</feature>
<feature type="transmembrane region" description="Helical" evidence="7">
    <location>
        <begin position="181"/>
        <end position="204"/>
    </location>
</feature>
<dbReference type="AlphaFoldDB" id="A0A1F6CSV9"/>
<dbReference type="InterPro" id="IPR000515">
    <property type="entry name" value="MetI-like"/>
</dbReference>
<evidence type="ECO:0000256" key="4">
    <source>
        <dbReference type="ARBA" id="ARBA00022692"/>
    </source>
</evidence>
<comment type="subcellular location">
    <subcellularLocation>
        <location evidence="1 7">Cell membrane</location>
        <topology evidence="1 7">Multi-pass membrane protein</topology>
    </subcellularLocation>
</comment>
<keyword evidence="4 7" id="KW-0812">Transmembrane</keyword>
<feature type="transmembrane region" description="Helical" evidence="7">
    <location>
        <begin position="224"/>
        <end position="243"/>
    </location>
</feature>
<dbReference type="Pfam" id="PF00528">
    <property type="entry name" value="BPD_transp_1"/>
    <property type="match status" value="1"/>
</dbReference>
<evidence type="ECO:0000313" key="9">
    <source>
        <dbReference type="EMBL" id="OGG51972.1"/>
    </source>
</evidence>
<reference evidence="9 10" key="1">
    <citation type="journal article" date="2016" name="Nat. Commun.">
        <title>Thousands of microbial genomes shed light on interconnected biogeochemical processes in an aquifer system.</title>
        <authorList>
            <person name="Anantharaman K."/>
            <person name="Brown C.T."/>
            <person name="Hug L.A."/>
            <person name="Sharon I."/>
            <person name="Castelle C.J."/>
            <person name="Probst A.J."/>
            <person name="Thomas B.C."/>
            <person name="Singh A."/>
            <person name="Wilkins M.J."/>
            <person name="Karaoz U."/>
            <person name="Brodie E.L."/>
            <person name="Williams K.H."/>
            <person name="Hubbard S.S."/>
            <person name="Banfield J.F."/>
        </authorList>
    </citation>
    <scope>NUCLEOTIDE SEQUENCE [LARGE SCALE GENOMIC DNA]</scope>
    <source>
        <strain evidence="10">RIFCSPLOWO2_12_FULL_64_10</strain>
    </source>
</reference>
<sequence length="263" mass="28304">MKILASIRHFVREYALSALFIAVALILWEIGHHVFRVADYILPAPSGIFRRIAGSGPLLLGHALVTLREVAGGFLLGASVGVTVAVLMAWSRVIERMLYPLVISSQTFPKEALAPLFVVWFGVGLAPKIVIAGLISFFPVVVNTTRGLLSVDPLTLDLMRSLSASQRQVFLKLRFPNAVPYLFAALKMCVTLSVIGAVVGEFIGSSAGLGHLVRLAQTEMATDLIFAALIALGAMGTLLFIIVDGVEKAVLKRWGVSIDVRGR</sequence>
<name>A0A1F6CSV9_HANXR</name>
<keyword evidence="3" id="KW-1003">Cell membrane</keyword>
<evidence type="ECO:0000256" key="5">
    <source>
        <dbReference type="ARBA" id="ARBA00022989"/>
    </source>
</evidence>
<evidence type="ECO:0000256" key="1">
    <source>
        <dbReference type="ARBA" id="ARBA00004651"/>
    </source>
</evidence>
<dbReference type="Proteomes" id="UP000178606">
    <property type="component" value="Unassembled WGS sequence"/>
</dbReference>
<keyword evidence="2 7" id="KW-0813">Transport</keyword>
<feature type="domain" description="ABC transmembrane type-1" evidence="8">
    <location>
        <begin position="63"/>
        <end position="247"/>
    </location>
</feature>
<dbReference type="Gene3D" id="1.10.3720.10">
    <property type="entry name" value="MetI-like"/>
    <property type="match status" value="1"/>
</dbReference>
<dbReference type="EMBL" id="MFKF01000162">
    <property type="protein sequence ID" value="OGG51972.1"/>
    <property type="molecule type" value="Genomic_DNA"/>
</dbReference>
<keyword evidence="6 7" id="KW-0472">Membrane</keyword>
<comment type="caution">
    <text evidence="9">The sequence shown here is derived from an EMBL/GenBank/DDBJ whole genome shotgun (WGS) entry which is preliminary data.</text>
</comment>
<keyword evidence="5 7" id="KW-1133">Transmembrane helix</keyword>
<dbReference type="SUPFAM" id="SSF161098">
    <property type="entry name" value="MetI-like"/>
    <property type="match status" value="1"/>
</dbReference>
<dbReference type="PANTHER" id="PTHR30151:SF20">
    <property type="entry name" value="ABC TRANSPORTER PERMEASE PROTEIN HI_0355-RELATED"/>
    <property type="match status" value="1"/>
</dbReference>
<dbReference type="PROSITE" id="PS50928">
    <property type="entry name" value="ABC_TM1"/>
    <property type="match status" value="1"/>
</dbReference>
<proteinExistence type="inferred from homology"/>
<gene>
    <name evidence="9" type="ORF">A3F84_15250</name>
</gene>
<evidence type="ECO:0000256" key="7">
    <source>
        <dbReference type="RuleBase" id="RU363032"/>
    </source>
</evidence>
<feature type="transmembrane region" description="Helical" evidence="7">
    <location>
        <begin position="48"/>
        <end position="67"/>
    </location>
</feature>
<feature type="transmembrane region" description="Helical" evidence="7">
    <location>
        <begin position="113"/>
        <end position="142"/>
    </location>
</feature>
<evidence type="ECO:0000313" key="10">
    <source>
        <dbReference type="Proteomes" id="UP000178606"/>
    </source>
</evidence>
<dbReference type="InterPro" id="IPR018488">
    <property type="entry name" value="cNMP-bd_CS"/>
</dbReference>
<evidence type="ECO:0000256" key="6">
    <source>
        <dbReference type="ARBA" id="ARBA00023136"/>
    </source>
</evidence>
<dbReference type="GO" id="GO:0055085">
    <property type="term" value="P:transmembrane transport"/>
    <property type="evidence" value="ECO:0007669"/>
    <property type="project" value="InterPro"/>
</dbReference>
<dbReference type="CDD" id="cd06261">
    <property type="entry name" value="TM_PBP2"/>
    <property type="match status" value="1"/>
</dbReference>
<accession>A0A1F6CSV9</accession>
<dbReference type="PANTHER" id="PTHR30151">
    <property type="entry name" value="ALKANE SULFONATE ABC TRANSPORTER-RELATED, MEMBRANE SUBUNIT"/>
    <property type="match status" value="1"/>
</dbReference>
<dbReference type="InterPro" id="IPR035906">
    <property type="entry name" value="MetI-like_sf"/>
</dbReference>
<comment type="similarity">
    <text evidence="7">Belongs to the binding-protein-dependent transport system permease family.</text>
</comment>
<dbReference type="PROSITE" id="PS00888">
    <property type="entry name" value="CNMP_BINDING_1"/>
    <property type="match status" value="1"/>
</dbReference>
<organism evidence="9 10">
    <name type="scientific">Handelsmanbacteria sp. (strain RIFCSPLOWO2_12_FULL_64_10)</name>
    <dbReference type="NCBI Taxonomy" id="1817868"/>
    <lineage>
        <taxon>Bacteria</taxon>
        <taxon>Candidatus Handelsmaniibacteriota</taxon>
    </lineage>
</organism>
<evidence type="ECO:0000256" key="2">
    <source>
        <dbReference type="ARBA" id="ARBA00022448"/>
    </source>
</evidence>
<feature type="transmembrane region" description="Helical" evidence="7">
    <location>
        <begin position="74"/>
        <end position="93"/>
    </location>
</feature>
<evidence type="ECO:0000259" key="8">
    <source>
        <dbReference type="PROSITE" id="PS50928"/>
    </source>
</evidence>
<evidence type="ECO:0000256" key="3">
    <source>
        <dbReference type="ARBA" id="ARBA00022475"/>
    </source>
</evidence>
<dbReference type="GO" id="GO:0005886">
    <property type="term" value="C:plasma membrane"/>
    <property type="evidence" value="ECO:0007669"/>
    <property type="project" value="UniProtKB-SubCell"/>
</dbReference>
<protein>
    <recommendedName>
        <fullName evidence="8">ABC transmembrane type-1 domain-containing protein</fullName>
    </recommendedName>
</protein>